<comment type="caution">
    <text evidence="9">The sequence shown here is derived from an EMBL/GenBank/DDBJ whole genome shotgun (WGS) entry which is preliminary data.</text>
</comment>
<feature type="domain" description="Major facilitator superfamily (MFS) profile" evidence="8">
    <location>
        <begin position="20"/>
        <end position="487"/>
    </location>
</feature>
<feature type="transmembrane region" description="Helical" evidence="7">
    <location>
        <begin position="367"/>
        <end position="389"/>
    </location>
</feature>
<gene>
    <name evidence="9" type="ORF">GCM10010468_28840</name>
</gene>
<feature type="transmembrane region" description="Helical" evidence="7">
    <location>
        <begin position="173"/>
        <end position="194"/>
    </location>
</feature>
<feature type="transmembrane region" description="Helical" evidence="7">
    <location>
        <begin position="111"/>
        <end position="132"/>
    </location>
</feature>
<dbReference type="PROSITE" id="PS50850">
    <property type="entry name" value="MFS"/>
    <property type="match status" value="1"/>
</dbReference>
<dbReference type="SUPFAM" id="SSF103473">
    <property type="entry name" value="MFS general substrate transporter"/>
    <property type="match status" value="1"/>
</dbReference>
<dbReference type="EMBL" id="BAAAUV010000006">
    <property type="protein sequence ID" value="GAA3210705.1"/>
    <property type="molecule type" value="Genomic_DNA"/>
</dbReference>
<feature type="transmembrane region" description="Helical" evidence="7">
    <location>
        <begin position="20"/>
        <end position="38"/>
    </location>
</feature>
<feature type="transmembrane region" description="Helical" evidence="7">
    <location>
        <begin position="86"/>
        <end position="105"/>
    </location>
</feature>
<feature type="transmembrane region" description="Helical" evidence="7">
    <location>
        <begin position="343"/>
        <end position="361"/>
    </location>
</feature>
<dbReference type="Proteomes" id="UP001501237">
    <property type="component" value="Unassembled WGS sequence"/>
</dbReference>
<evidence type="ECO:0000256" key="4">
    <source>
        <dbReference type="ARBA" id="ARBA00022692"/>
    </source>
</evidence>
<feature type="transmembrane region" description="Helical" evidence="7">
    <location>
        <begin position="58"/>
        <end position="79"/>
    </location>
</feature>
<dbReference type="Gene3D" id="1.20.1250.20">
    <property type="entry name" value="MFS general substrate transporter like domains"/>
    <property type="match status" value="1"/>
</dbReference>
<feature type="transmembrane region" description="Helical" evidence="7">
    <location>
        <begin position="410"/>
        <end position="431"/>
    </location>
</feature>
<protein>
    <submittedName>
        <fullName evidence="9">MDR family MFS transporter</fullName>
    </submittedName>
</protein>
<feature type="transmembrane region" description="Helical" evidence="7">
    <location>
        <begin position="144"/>
        <end position="167"/>
    </location>
</feature>
<feature type="transmembrane region" description="Helical" evidence="7">
    <location>
        <begin position="280"/>
        <end position="302"/>
    </location>
</feature>
<dbReference type="PANTHER" id="PTHR23501:SF1">
    <property type="entry name" value="TRANSPORT PROTEIN HSRA-RELATED"/>
    <property type="match status" value="1"/>
</dbReference>
<dbReference type="RefSeq" id="WP_344827793.1">
    <property type="nucleotide sequence ID" value="NZ_BAAAUV010000006.1"/>
</dbReference>
<evidence type="ECO:0000313" key="10">
    <source>
        <dbReference type="Proteomes" id="UP001501237"/>
    </source>
</evidence>
<feature type="transmembrane region" description="Helical" evidence="7">
    <location>
        <begin position="206"/>
        <end position="227"/>
    </location>
</feature>
<feature type="transmembrane region" description="Helical" evidence="7">
    <location>
        <begin position="465"/>
        <end position="482"/>
    </location>
</feature>
<dbReference type="InterPro" id="IPR036259">
    <property type="entry name" value="MFS_trans_sf"/>
</dbReference>
<keyword evidence="10" id="KW-1185">Reference proteome</keyword>
<evidence type="ECO:0000256" key="5">
    <source>
        <dbReference type="ARBA" id="ARBA00022989"/>
    </source>
</evidence>
<keyword evidence="4 7" id="KW-0812">Transmembrane</keyword>
<sequence length="504" mass="53388">MTNPPAKQQESEFDPELKRLALVVLLGAVMTILDTTIVNVAVKTLGTEFHSSLSTIQWVLTAYTLALSMSIPITGWAVARFGAKRMWMLSLVLFIIGSLLCGAAWNVTSLIVFRVLQGFGAGMIMPIGQTMLAQKAGPQRMGRVMAVIAVPAMLAPVLGPALGGLLIDNLNWRWMFFINLPLCAIALFAAFRMLPRDTVRGKADAPLDVLGLLLVSPGLGALVYGIAEAGEGKSLGSAAVLGWSGAGLVLLALFAVHALRLKDRALVDLRLFADRTFSAANAGFFTYVGALFGMMVLLPLYFQVVHGFTPLRSGLTTAPMGLGAMLTMPIAGKLSDRIGPRRLAYTGLPVMLLGILGYTQINPDTPIWVLMAMLFVLGLGHGTMMPSMMGGMYRTLDRSQVPSATVASNVVMRVGSSIGVAALAVILQNAIKDEIPGATGNLAQVPEGAPGDIAEKLTNAFTTSFWWAFGIAAFSAVAIFFMKTKPQAGEAPADAVKVPVVDAH</sequence>
<keyword evidence="3" id="KW-1003">Cell membrane</keyword>
<evidence type="ECO:0000256" key="7">
    <source>
        <dbReference type="SAM" id="Phobius"/>
    </source>
</evidence>
<evidence type="ECO:0000259" key="8">
    <source>
        <dbReference type="PROSITE" id="PS50850"/>
    </source>
</evidence>
<organism evidence="9 10">
    <name type="scientific">Actinocorallia longicatena</name>
    <dbReference type="NCBI Taxonomy" id="111803"/>
    <lineage>
        <taxon>Bacteria</taxon>
        <taxon>Bacillati</taxon>
        <taxon>Actinomycetota</taxon>
        <taxon>Actinomycetes</taxon>
        <taxon>Streptosporangiales</taxon>
        <taxon>Thermomonosporaceae</taxon>
        <taxon>Actinocorallia</taxon>
    </lineage>
</organism>
<feature type="transmembrane region" description="Helical" evidence="7">
    <location>
        <begin position="314"/>
        <end position="331"/>
    </location>
</feature>
<dbReference type="InterPro" id="IPR020846">
    <property type="entry name" value="MFS_dom"/>
</dbReference>
<evidence type="ECO:0000256" key="1">
    <source>
        <dbReference type="ARBA" id="ARBA00004651"/>
    </source>
</evidence>
<feature type="transmembrane region" description="Helical" evidence="7">
    <location>
        <begin position="239"/>
        <end position="259"/>
    </location>
</feature>
<name>A0ABP6QAW7_9ACTN</name>
<dbReference type="InterPro" id="IPR004638">
    <property type="entry name" value="EmrB-like"/>
</dbReference>
<dbReference type="NCBIfam" id="TIGR00711">
    <property type="entry name" value="efflux_EmrB"/>
    <property type="match status" value="1"/>
</dbReference>
<keyword evidence="5 7" id="KW-1133">Transmembrane helix</keyword>
<dbReference type="PANTHER" id="PTHR23501">
    <property type="entry name" value="MAJOR FACILITATOR SUPERFAMILY"/>
    <property type="match status" value="1"/>
</dbReference>
<keyword evidence="2" id="KW-0813">Transport</keyword>
<dbReference type="Pfam" id="PF07690">
    <property type="entry name" value="MFS_1"/>
    <property type="match status" value="1"/>
</dbReference>
<dbReference type="Gene3D" id="1.20.1720.10">
    <property type="entry name" value="Multidrug resistance protein D"/>
    <property type="match status" value="1"/>
</dbReference>
<reference evidence="10" key="1">
    <citation type="journal article" date="2019" name="Int. J. Syst. Evol. Microbiol.">
        <title>The Global Catalogue of Microorganisms (GCM) 10K type strain sequencing project: providing services to taxonomists for standard genome sequencing and annotation.</title>
        <authorList>
            <consortium name="The Broad Institute Genomics Platform"/>
            <consortium name="The Broad Institute Genome Sequencing Center for Infectious Disease"/>
            <person name="Wu L."/>
            <person name="Ma J."/>
        </authorList>
    </citation>
    <scope>NUCLEOTIDE SEQUENCE [LARGE SCALE GENOMIC DNA]</scope>
    <source>
        <strain evidence="10">JCM 9377</strain>
    </source>
</reference>
<dbReference type="InterPro" id="IPR011701">
    <property type="entry name" value="MFS"/>
</dbReference>
<evidence type="ECO:0000313" key="9">
    <source>
        <dbReference type="EMBL" id="GAA3210705.1"/>
    </source>
</evidence>
<proteinExistence type="predicted"/>
<evidence type="ECO:0000256" key="3">
    <source>
        <dbReference type="ARBA" id="ARBA00022475"/>
    </source>
</evidence>
<evidence type="ECO:0000256" key="6">
    <source>
        <dbReference type="ARBA" id="ARBA00023136"/>
    </source>
</evidence>
<comment type="subcellular location">
    <subcellularLocation>
        <location evidence="1">Cell membrane</location>
        <topology evidence="1">Multi-pass membrane protein</topology>
    </subcellularLocation>
</comment>
<keyword evidence="6 7" id="KW-0472">Membrane</keyword>
<evidence type="ECO:0000256" key="2">
    <source>
        <dbReference type="ARBA" id="ARBA00022448"/>
    </source>
</evidence>
<accession>A0ABP6QAW7</accession>
<dbReference type="CDD" id="cd17503">
    <property type="entry name" value="MFS_LmrB_MDR_like"/>
    <property type="match status" value="1"/>
</dbReference>